<proteinExistence type="predicted"/>
<reference evidence="1 3" key="1">
    <citation type="journal article" date="2008" name="Science">
        <title>The Physcomitrella genome reveals evolutionary insights into the conquest of land by plants.</title>
        <authorList>
            <person name="Rensing S."/>
            <person name="Lang D."/>
            <person name="Zimmer A."/>
            <person name="Terry A."/>
            <person name="Salamov A."/>
            <person name="Shapiro H."/>
            <person name="Nishiyama T."/>
            <person name="Perroud P.-F."/>
            <person name="Lindquist E."/>
            <person name="Kamisugi Y."/>
            <person name="Tanahashi T."/>
            <person name="Sakakibara K."/>
            <person name="Fujita T."/>
            <person name="Oishi K."/>
            <person name="Shin-I T."/>
            <person name="Kuroki Y."/>
            <person name="Toyoda A."/>
            <person name="Suzuki Y."/>
            <person name="Hashimoto A."/>
            <person name="Yamaguchi K."/>
            <person name="Sugano A."/>
            <person name="Kohara Y."/>
            <person name="Fujiyama A."/>
            <person name="Anterola A."/>
            <person name="Aoki S."/>
            <person name="Ashton N."/>
            <person name="Barbazuk W.B."/>
            <person name="Barker E."/>
            <person name="Bennetzen J."/>
            <person name="Bezanilla M."/>
            <person name="Blankenship R."/>
            <person name="Cho S.H."/>
            <person name="Dutcher S."/>
            <person name="Estelle M."/>
            <person name="Fawcett J.A."/>
            <person name="Gundlach H."/>
            <person name="Hanada K."/>
            <person name="Heyl A."/>
            <person name="Hicks K.A."/>
            <person name="Hugh J."/>
            <person name="Lohr M."/>
            <person name="Mayer K."/>
            <person name="Melkozernov A."/>
            <person name="Murata T."/>
            <person name="Nelson D."/>
            <person name="Pils B."/>
            <person name="Prigge M."/>
            <person name="Reiss B."/>
            <person name="Renner T."/>
            <person name="Rombauts S."/>
            <person name="Rushton P."/>
            <person name="Sanderfoot A."/>
            <person name="Schween G."/>
            <person name="Shiu S.-H."/>
            <person name="Stueber K."/>
            <person name="Theodoulou F.L."/>
            <person name="Tu H."/>
            <person name="Van de Peer Y."/>
            <person name="Verrier P.J."/>
            <person name="Waters E."/>
            <person name="Wood A."/>
            <person name="Yang L."/>
            <person name="Cove D."/>
            <person name="Cuming A."/>
            <person name="Hasebe M."/>
            <person name="Lucas S."/>
            <person name="Mishler D.B."/>
            <person name="Reski R."/>
            <person name="Grigoriev I."/>
            <person name="Quatrano R.S."/>
            <person name="Boore J.L."/>
        </authorList>
    </citation>
    <scope>NUCLEOTIDE SEQUENCE [LARGE SCALE GENOMIC DNA]</scope>
    <source>
        <strain evidence="2 3">cv. Gransden 2004</strain>
    </source>
</reference>
<name>A0A2K1KJE5_PHYPA</name>
<evidence type="ECO:0000313" key="1">
    <source>
        <dbReference type="EMBL" id="PNR53899.1"/>
    </source>
</evidence>
<accession>A0A2K1KJE5</accession>
<dbReference type="EMBL" id="ABEU02000005">
    <property type="protein sequence ID" value="PNR53899.1"/>
    <property type="molecule type" value="Genomic_DNA"/>
</dbReference>
<reference evidence="2" key="3">
    <citation type="submission" date="2020-12" db="UniProtKB">
        <authorList>
            <consortium name="EnsemblPlants"/>
        </authorList>
    </citation>
    <scope>IDENTIFICATION</scope>
</reference>
<gene>
    <name evidence="1" type="ORF">PHYPA_007574</name>
</gene>
<sequence>MLSMIERVRQLEFLWILGAKYPRVHSRQVCELKELEHTSYPMHQFRASCETSNILISFLSF</sequence>
<dbReference type="AlphaFoldDB" id="A0A2K1KJE5"/>
<organism evidence="1">
    <name type="scientific">Physcomitrium patens</name>
    <name type="common">Spreading-leaved earth moss</name>
    <name type="synonym">Physcomitrella patens</name>
    <dbReference type="NCBI Taxonomy" id="3218"/>
    <lineage>
        <taxon>Eukaryota</taxon>
        <taxon>Viridiplantae</taxon>
        <taxon>Streptophyta</taxon>
        <taxon>Embryophyta</taxon>
        <taxon>Bryophyta</taxon>
        <taxon>Bryophytina</taxon>
        <taxon>Bryopsida</taxon>
        <taxon>Funariidae</taxon>
        <taxon>Funariales</taxon>
        <taxon>Funariaceae</taxon>
        <taxon>Physcomitrium</taxon>
    </lineage>
</organism>
<dbReference type="Gramene" id="Pp3c5_12320V3.1">
    <property type="protein sequence ID" value="Pp3c5_12320V3.1"/>
    <property type="gene ID" value="Pp3c5_12320"/>
</dbReference>
<dbReference type="Gramene" id="Pp3c5_12320V3.2">
    <property type="protein sequence ID" value="Pp3c5_12320V3.2"/>
    <property type="gene ID" value="Pp3c5_12320"/>
</dbReference>
<evidence type="ECO:0000313" key="3">
    <source>
        <dbReference type="Proteomes" id="UP000006727"/>
    </source>
</evidence>
<dbReference type="InParanoid" id="A0A2K1KJE5"/>
<reference evidence="1 3" key="2">
    <citation type="journal article" date="2018" name="Plant J.">
        <title>The Physcomitrella patens chromosome-scale assembly reveals moss genome structure and evolution.</title>
        <authorList>
            <person name="Lang D."/>
            <person name="Ullrich K.K."/>
            <person name="Murat F."/>
            <person name="Fuchs J."/>
            <person name="Jenkins J."/>
            <person name="Haas F.B."/>
            <person name="Piednoel M."/>
            <person name="Gundlach H."/>
            <person name="Van Bel M."/>
            <person name="Meyberg R."/>
            <person name="Vives C."/>
            <person name="Morata J."/>
            <person name="Symeonidi A."/>
            <person name="Hiss M."/>
            <person name="Muchero W."/>
            <person name="Kamisugi Y."/>
            <person name="Saleh O."/>
            <person name="Blanc G."/>
            <person name="Decker E.L."/>
            <person name="van Gessel N."/>
            <person name="Grimwood J."/>
            <person name="Hayes R.D."/>
            <person name="Graham S.W."/>
            <person name="Gunter L.E."/>
            <person name="McDaniel S.F."/>
            <person name="Hoernstein S.N.W."/>
            <person name="Larsson A."/>
            <person name="Li F.W."/>
            <person name="Perroud P.F."/>
            <person name="Phillips J."/>
            <person name="Ranjan P."/>
            <person name="Rokshar D.S."/>
            <person name="Rothfels C.J."/>
            <person name="Schneider L."/>
            <person name="Shu S."/>
            <person name="Stevenson D.W."/>
            <person name="Thummler F."/>
            <person name="Tillich M."/>
            <person name="Villarreal Aguilar J.C."/>
            <person name="Widiez T."/>
            <person name="Wong G.K."/>
            <person name="Wymore A."/>
            <person name="Zhang Y."/>
            <person name="Zimmer A.D."/>
            <person name="Quatrano R.S."/>
            <person name="Mayer K.F.X."/>
            <person name="Goodstein D."/>
            <person name="Casacuberta J.M."/>
            <person name="Vandepoele K."/>
            <person name="Reski R."/>
            <person name="Cuming A.C."/>
            <person name="Tuskan G.A."/>
            <person name="Maumus F."/>
            <person name="Salse J."/>
            <person name="Schmutz J."/>
            <person name="Rensing S.A."/>
        </authorList>
    </citation>
    <scope>NUCLEOTIDE SEQUENCE [LARGE SCALE GENOMIC DNA]</scope>
    <source>
        <strain evidence="2 3">cv. Gransden 2004</strain>
    </source>
</reference>
<dbReference type="Proteomes" id="UP000006727">
    <property type="component" value="Chromosome 5"/>
</dbReference>
<protein>
    <submittedName>
        <fullName evidence="1 2">Uncharacterized protein</fullName>
    </submittedName>
</protein>
<dbReference type="EnsemblPlants" id="Pp3c5_12320V3.1">
    <property type="protein sequence ID" value="Pp3c5_12320V3.1"/>
    <property type="gene ID" value="Pp3c5_12320"/>
</dbReference>
<evidence type="ECO:0000313" key="2">
    <source>
        <dbReference type="EnsemblPlants" id="Pp3c5_12320V3.1"/>
    </source>
</evidence>
<dbReference type="EnsemblPlants" id="Pp3c5_12320V3.2">
    <property type="protein sequence ID" value="Pp3c5_12320V3.2"/>
    <property type="gene ID" value="Pp3c5_12320"/>
</dbReference>
<keyword evidence="3" id="KW-1185">Reference proteome</keyword>
<dbReference type="PaxDb" id="3218-PP1S236_37V6.1"/>